<dbReference type="RefSeq" id="WP_115932862.1">
    <property type="nucleotide sequence ID" value="NZ_QREH01000001.1"/>
</dbReference>
<keyword evidence="3 6" id="KW-0378">Hydrolase</keyword>
<comment type="cofactor">
    <cofactor evidence="1">
        <name>Zn(2+)</name>
        <dbReference type="ChEBI" id="CHEBI:29105"/>
    </cofactor>
</comment>
<accession>A0A3D9LHA2</accession>
<keyword evidence="2" id="KW-0479">Metal-binding</keyword>
<evidence type="ECO:0000313" key="7">
    <source>
        <dbReference type="Proteomes" id="UP000256727"/>
    </source>
</evidence>
<dbReference type="InterPro" id="IPR031034">
    <property type="entry name" value="Creatininase"/>
</dbReference>
<dbReference type="GO" id="GO:0046872">
    <property type="term" value="F:metal ion binding"/>
    <property type="evidence" value="ECO:0007669"/>
    <property type="project" value="UniProtKB-KW"/>
</dbReference>
<evidence type="ECO:0000313" key="6">
    <source>
        <dbReference type="EMBL" id="REE05014.1"/>
    </source>
</evidence>
<dbReference type="PANTHER" id="PTHR35005">
    <property type="entry name" value="3-DEHYDRO-SCYLLO-INOSOSE HYDROLASE"/>
    <property type="match status" value="1"/>
</dbReference>
<dbReference type="Pfam" id="PF02633">
    <property type="entry name" value="Creatininase"/>
    <property type="match status" value="1"/>
</dbReference>
<dbReference type="Gene3D" id="3.40.50.10310">
    <property type="entry name" value="Creatininase"/>
    <property type="match status" value="1"/>
</dbReference>
<evidence type="ECO:0000256" key="1">
    <source>
        <dbReference type="ARBA" id="ARBA00001947"/>
    </source>
</evidence>
<protein>
    <submittedName>
        <fullName evidence="6">Creatinine amidohydrolase</fullName>
    </submittedName>
</protein>
<keyword evidence="7" id="KW-1185">Reference proteome</keyword>
<dbReference type="OrthoDB" id="9801445at2"/>
<dbReference type="GO" id="GO:0006601">
    <property type="term" value="P:creatine biosynthetic process"/>
    <property type="evidence" value="ECO:0007669"/>
    <property type="project" value="InterPro"/>
</dbReference>
<dbReference type="GO" id="GO:0009231">
    <property type="term" value="P:riboflavin biosynthetic process"/>
    <property type="evidence" value="ECO:0007669"/>
    <property type="project" value="TreeGrafter"/>
</dbReference>
<evidence type="ECO:0000256" key="2">
    <source>
        <dbReference type="ARBA" id="ARBA00022723"/>
    </source>
</evidence>
<comment type="caution">
    <text evidence="6">The sequence shown here is derived from an EMBL/GenBank/DDBJ whole genome shotgun (WGS) entry which is preliminary data.</text>
</comment>
<sequence length="284" mass="30114">MISTPDPRPTGQTTAEPTRLAHLDAHTYRDWAAGEQSTVILPAGAFEQHGPHLPLGTDAILSSTIAEAVASRIGAKVAEPLSYGYKSQQKSGGGDHLAGTVSLDAAALIAQARCIMAGFLQQGVRHLVVLNGHYENYQFLYEAADLALGDLRSAGHDVGPVAPAILLLSYWDYVTEDTLETVYPDGFPGWDIEHGGVLETSLMLHLHPGLVAMDRAVSHPPAALPRFDRLPVVVSRTPETGCLSAPDGSDARKGSLLFEKVTAELAGDLATELGLPAREVPETS</sequence>
<dbReference type="GO" id="GO:0047789">
    <property type="term" value="F:creatininase activity"/>
    <property type="evidence" value="ECO:0007669"/>
    <property type="project" value="InterPro"/>
</dbReference>
<dbReference type="Proteomes" id="UP000256727">
    <property type="component" value="Unassembled WGS sequence"/>
</dbReference>
<comment type="similarity">
    <text evidence="5">Belongs to the creatininase superfamily.</text>
</comment>
<dbReference type="GO" id="GO:0016811">
    <property type="term" value="F:hydrolase activity, acting on carbon-nitrogen (but not peptide) bonds, in linear amides"/>
    <property type="evidence" value="ECO:0007669"/>
    <property type="project" value="TreeGrafter"/>
</dbReference>
<dbReference type="GO" id="GO:0006602">
    <property type="term" value="P:creatinine catabolic process"/>
    <property type="evidence" value="ECO:0007669"/>
    <property type="project" value="InterPro"/>
</dbReference>
<proteinExistence type="inferred from homology"/>
<dbReference type="NCBIfam" id="TIGR04448">
    <property type="entry name" value="creatininase"/>
    <property type="match status" value="1"/>
</dbReference>
<name>A0A3D9LHA2_9MICC</name>
<evidence type="ECO:0000256" key="5">
    <source>
        <dbReference type="ARBA" id="ARBA00024029"/>
    </source>
</evidence>
<dbReference type="EMBL" id="QREH01000001">
    <property type="protein sequence ID" value="REE05014.1"/>
    <property type="molecule type" value="Genomic_DNA"/>
</dbReference>
<organism evidence="6 7">
    <name type="scientific">Citricoccus muralis</name>
    <dbReference type="NCBI Taxonomy" id="169134"/>
    <lineage>
        <taxon>Bacteria</taxon>
        <taxon>Bacillati</taxon>
        <taxon>Actinomycetota</taxon>
        <taxon>Actinomycetes</taxon>
        <taxon>Micrococcales</taxon>
        <taxon>Micrococcaceae</taxon>
        <taxon>Citricoccus</taxon>
    </lineage>
</organism>
<dbReference type="PANTHER" id="PTHR35005:SF1">
    <property type="entry name" value="2-AMINO-5-FORMYLAMINO-6-RIBOSYLAMINOPYRIMIDIN-4(3H)-ONE 5'-MONOPHOSPHATE DEFORMYLASE"/>
    <property type="match status" value="1"/>
</dbReference>
<dbReference type="InterPro" id="IPR003785">
    <property type="entry name" value="Creatininase/forma_Hydrolase"/>
</dbReference>
<dbReference type="SUPFAM" id="SSF102215">
    <property type="entry name" value="Creatininase"/>
    <property type="match status" value="1"/>
</dbReference>
<keyword evidence="4" id="KW-0862">Zinc</keyword>
<reference evidence="6 7" key="1">
    <citation type="submission" date="2018-07" db="EMBL/GenBank/DDBJ databases">
        <title>Sequencing the genomes of 1000 actinobacteria strains.</title>
        <authorList>
            <person name="Klenk H.-P."/>
        </authorList>
    </citation>
    <scope>NUCLEOTIDE SEQUENCE [LARGE SCALE GENOMIC DNA]</scope>
    <source>
        <strain evidence="6 7">DSM 14442</strain>
    </source>
</reference>
<dbReference type="AlphaFoldDB" id="A0A3D9LHA2"/>
<gene>
    <name evidence="6" type="ORF">C8E99_2873</name>
</gene>
<dbReference type="InterPro" id="IPR024087">
    <property type="entry name" value="Creatininase-like_sf"/>
</dbReference>
<evidence type="ECO:0000256" key="3">
    <source>
        <dbReference type="ARBA" id="ARBA00022801"/>
    </source>
</evidence>
<evidence type="ECO:0000256" key="4">
    <source>
        <dbReference type="ARBA" id="ARBA00022833"/>
    </source>
</evidence>